<feature type="repeat" description="ANK" evidence="1">
    <location>
        <begin position="70"/>
        <end position="102"/>
    </location>
</feature>
<feature type="transmembrane region" description="Helical" evidence="2">
    <location>
        <begin position="514"/>
        <end position="535"/>
    </location>
</feature>
<dbReference type="Gene3D" id="1.25.40.20">
    <property type="entry name" value="Ankyrin repeat-containing domain"/>
    <property type="match status" value="3"/>
</dbReference>
<reference evidence="5" key="2">
    <citation type="submission" date="2025-08" db="UniProtKB">
        <authorList>
            <consortium name="Ensembl"/>
        </authorList>
    </citation>
    <scope>IDENTIFICATION</scope>
</reference>
<dbReference type="PROSITE" id="PS50088">
    <property type="entry name" value="ANK_REPEAT"/>
    <property type="match status" value="9"/>
</dbReference>
<feature type="domain" description="Kinase D-interacting substrate of 220 kDa-like SAM" evidence="4">
    <location>
        <begin position="1141"/>
        <end position="1227"/>
    </location>
</feature>
<keyword evidence="1" id="KW-0040">ANK repeat</keyword>
<dbReference type="SUPFAM" id="SSF48403">
    <property type="entry name" value="Ankyrin repeat"/>
    <property type="match status" value="1"/>
</dbReference>
<feature type="repeat" description="ANK" evidence="1">
    <location>
        <begin position="125"/>
        <end position="157"/>
    </location>
</feature>
<organism evidence="5 6">
    <name type="scientific">Maylandia zebra</name>
    <name type="common">zebra mbuna</name>
    <dbReference type="NCBI Taxonomy" id="106582"/>
    <lineage>
        <taxon>Eukaryota</taxon>
        <taxon>Metazoa</taxon>
        <taxon>Chordata</taxon>
        <taxon>Craniata</taxon>
        <taxon>Vertebrata</taxon>
        <taxon>Euteleostomi</taxon>
        <taxon>Actinopterygii</taxon>
        <taxon>Neopterygii</taxon>
        <taxon>Teleostei</taxon>
        <taxon>Neoteleostei</taxon>
        <taxon>Acanthomorphata</taxon>
        <taxon>Ovalentaria</taxon>
        <taxon>Cichlomorphae</taxon>
        <taxon>Cichliformes</taxon>
        <taxon>Cichlidae</taxon>
        <taxon>African cichlids</taxon>
        <taxon>Pseudocrenilabrinae</taxon>
        <taxon>Haplochromini</taxon>
        <taxon>Maylandia</taxon>
        <taxon>Maylandia zebra complex</taxon>
    </lineage>
</organism>
<dbReference type="Proteomes" id="UP000265160">
    <property type="component" value="LG15"/>
</dbReference>
<feature type="repeat" description="ANK" evidence="1">
    <location>
        <begin position="158"/>
        <end position="190"/>
    </location>
</feature>
<accession>A0A3P9CC20</accession>
<dbReference type="InterPro" id="IPR052771">
    <property type="entry name" value="Neurotrophin_sig_adaptor"/>
</dbReference>
<dbReference type="InterPro" id="IPR057092">
    <property type="entry name" value="SAM_KIDINS220"/>
</dbReference>
<reference evidence="5 6" key="1">
    <citation type="journal article" date="2014" name="Nature">
        <title>The genomic substrate for adaptive radiation in African cichlid fish.</title>
        <authorList>
            <person name="Brawand D."/>
            <person name="Wagner C.E."/>
            <person name="Li Y.I."/>
            <person name="Malinsky M."/>
            <person name="Keller I."/>
            <person name="Fan S."/>
            <person name="Simakov O."/>
            <person name="Ng A.Y."/>
            <person name="Lim Z.W."/>
            <person name="Bezault E."/>
            <person name="Turner-Maier J."/>
            <person name="Johnson J."/>
            <person name="Alcazar R."/>
            <person name="Noh H.J."/>
            <person name="Russell P."/>
            <person name="Aken B."/>
            <person name="Alfoldi J."/>
            <person name="Amemiya C."/>
            <person name="Azzouzi N."/>
            <person name="Baroiller J.F."/>
            <person name="Barloy-Hubler F."/>
            <person name="Berlin A."/>
            <person name="Bloomquist R."/>
            <person name="Carleton K.L."/>
            <person name="Conte M.A."/>
            <person name="D'Cotta H."/>
            <person name="Eshel O."/>
            <person name="Gaffney L."/>
            <person name="Galibert F."/>
            <person name="Gante H.F."/>
            <person name="Gnerre S."/>
            <person name="Greuter L."/>
            <person name="Guyon R."/>
            <person name="Haddad N.S."/>
            <person name="Haerty W."/>
            <person name="Harris R.M."/>
            <person name="Hofmann H.A."/>
            <person name="Hourlier T."/>
            <person name="Hulata G."/>
            <person name="Jaffe D.B."/>
            <person name="Lara M."/>
            <person name="Lee A.P."/>
            <person name="MacCallum I."/>
            <person name="Mwaiko S."/>
            <person name="Nikaido M."/>
            <person name="Nishihara H."/>
            <person name="Ozouf-Costaz C."/>
            <person name="Penman D.J."/>
            <person name="Przybylski D."/>
            <person name="Rakotomanga M."/>
            <person name="Renn S.C.P."/>
            <person name="Ribeiro F.J."/>
            <person name="Ron M."/>
            <person name="Salzburger W."/>
            <person name="Sanchez-Pulido L."/>
            <person name="Santos M.E."/>
            <person name="Searle S."/>
            <person name="Sharpe T."/>
            <person name="Swofford R."/>
            <person name="Tan F.J."/>
            <person name="Williams L."/>
            <person name="Young S."/>
            <person name="Yin S."/>
            <person name="Okada N."/>
            <person name="Kocher T.D."/>
            <person name="Miska E.A."/>
            <person name="Lander E.S."/>
            <person name="Venkatesh B."/>
            <person name="Fernald R.D."/>
            <person name="Meyer A."/>
            <person name="Ponting C.P."/>
            <person name="Streelman J.T."/>
            <person name="Lindblad-Toh K."/>
            <person name="Seehausen O."/>
            <person name="Di Palma F."/>
        </authorList>
    </citation>
    <scope>NUCLEOTIDE SEQUENCE</scope>
</reference>
<dbReference type="PROSITE" id="PS50297">
    <property type="entry name" value="ANK_REP_REGION"/>
    <property type="match status" value="8"/>
</dbReference>
<evidence type="ECO:0000256" key="2">
    <source>
        <dbReference type="SAM" id="Phobius"/>
    </source>
</evidence>
<dbReference type="Pfam" id="PF23307">
    <property type="entry name" value="SAM_KIDINS220"/>
    <property type="match status" value="1"/>
</dbReference>
<dbReference type="InterPro" id="IPR002110">
    <property type="entry name" value="Ankyrin_rpt"/>
</dbReference>
<feature type="repeat" description="ANK" evidence="1">
    <location>
        <begin position="323"/>
        <end position="355"/>
    </location>
</feature>
<dbReference type="FunFam" id="1.25.40.20:FF:000126">
    <property type="entry name" value="Kinase D-interacting substrate of 220 kDa"/>
    <property type="match status" value="1"/>
</dbReference>
<dbReference type="Pfam" id="PF00023">
    <property type="entry name" value="Ank"/>
    <property type="match status" value="1"/>
</dbReference>
<dbReference type="FunFam" id="1.25.40.20:FF:000109">
    <property type="entry name" value="Kinase D-interacting substrate of 220 kDa"/>
    <property type="match status" value="1"/>
</dbReference>
<dbReference type="PANTHER" id="PTHR24116:SF2">
    <property type="entry name" value="KINASE D-INTERACTING SUBSTRATE OF 220 KDA B"/>
    <property type="match status" value="1"/>
</dbReference>
<evidence type="ECO:0000313" key="5">
    <source>
        <dbReference type="Ensembl" id="ENSMZEP00005019559.1"/>
    </source>
</evidence>
<dbReference type="GO" id="GO:0019887">
    <property type="term" value="F:protein kinase regulator activity"/>
    <property type="evidence" value="ECO:0007669"/>
    <property type="project" value="TreeGrafter"/>
</dbReference>
<reference evidence="5" key="3">
    <citation type="submission" date="2025-09" db="UniProtKB">
        <authorList>
            <consortium name="Ensembl"/>
        </authorList>
    </citation>
    <scope>IDENTIFICATION</scope>
</reference>
<name>A0A3P9CC20_9CICH</name>
<feature type="domain" description="KAP NTPase" evidence="3">
    <location>
        <begin position="429"/>
        <end position="940"/>
    </location>
</feature>
<feature type="repeat" description="ANK" evidence="1">
    <location>
        <begin position="257"/>
        <end position="289"/>
    </location>
</feature>
<keyword evidence="6" id="KW-1185">Reference proteome</keyword>
<dbReference type="Pfam" id="PF07693">
    <property type="entry name" value="KAP_NTPase"/>
    <property type="match status" value="1"/>
</dbReference>
<feature type="repeat" description="ANK" evidence="1">
    <location>
        <begin position="191"/>
        <end position="223"/>
    </location>
</feature>
<keyword evidence="2" id="KW-0812">Transmembrane</keyword>
<keyword evidence="2" id="KW-1133">Transmembrane helix</keyword>
<dbReference type="GO" id="GO:0030165">
    <property type="term" value="F:PDZ domain binding"/>
    <property type="evidence" value="ECO:0007669"/>
    <property type="project" value="TreeGrafter"/>
</dbReference>
<feature type="transmembrane region" description="Helical" evidence="2">
    <location>
        <begin position="649"/>
        <end position="669"/>
    </location>
</feature>
<dbReference type="FunFam" id="1.25.40.20:FF:000081">
    <property type="entry name" value="Kinase D-interacting substrate of 220 kDa"/>
    <property type="match status" value="1"/>
</dbReference>
<proteinExistence type="predicted"/>
<feature type="transmembrane region" description="Helical" evidence="2">
    <location>
        <begin position="681"/>
        <end position="701"/>
    </location>
</feature>
<evidence type="ECO:0000256" key="1">
    <source>
        <dbReference type="PROSITE-ProRule" id="PRU00023"/>
    </source>
</evidence>
<dbReference type="Pfam" id="PF12796">
    <property type="entry name" value="Ank_2"/>
    <property type="match status" value="4"/>
</dbReference>
<evidence type="ECO:0000259" key="4">
    <source>
        <dbReference type="Pfam" id="PF23307"/>
    </source>
</evidence>
<feature type="repeat" description="ANK" evidence="1">
    <location>
        <begin position="224"/>
        <end position="256"/>
    </location>
</feature>
<dbReference type="PRINTS" id="PR01415">
    <property type="entry name" value="ANKYRIN"/>
</dbReference>
<dbReference type="GeneTree" id="ENSGT00940000156714"/>
<protein>
    <submittedName>
        <fullName evidence="5">Kinase D-interacting substrate 220b</fullName>
    </submittedName>
</protein>
<dbReference type="InterPro" id="IPR011646">
    <property type="entry name" value="KAP_P-loop"/>
</dbReference>
<evidence type="ECO:0000259" key="3">
    <source>
        <dbReference type="Pfam" id="PF07693"/>
    </source>
</evidence>
<dbReference type="SMART" id="SM00248">
    <property type="entry name" value="ANK"/>
    <property type="match status" value="10"/>
</dbReference>
<dbReference type="InterPro" id="IPR036770">
    <property type="entry name" value="Ankyrin_rpt-contain_sf"/>
</dbReference>
<feature type="repeat" description="ANK" evidence="1">
    <location>
        <begin position="356"/>
        <end position="379"/>
    </location>
</feature>
<sequence>MTTLAIQNLFSYVEEENLSALKAHLDRFKEVDGRSDNGQTPLMLAAEQGSLEIVQELIRRGANVNLDDVDCWSALISAAKEGHVEVVKELLENSAYIEHRDMVGAKPHGKCRAENGVAKPRVNQYSVYPIIWAAGRGHADIVKLLLQNGAKVNCSDKYGTTPLIWAARKGHFDCVMHLLENGADVDQEGANSMTALIVAVRGGYTEVVKELLKRNPNVNMTDKDGNTALMIAAKEGYTEIVQDLLDAGTYVNIPDRSGDTVLIGAVRGGHVEIVRALLHKYADIDIRGQENKTALYWAVEKGNATMVRDILQCNPDTETCTKDGETPLIKATKMRNIEIVELLLDKGAKVSAVDKKGDTPLHIAIRGRSRRLAELLLRNPKDGRLLYRPNKAGETPYNVDCSHQKSILTQIFGARHLSPSETDGDMLGYDLYSSALADILSEPTMQPPICVGLYAQWGSGKSFLLKKLEDEMKTFAGQQIEPLFQFSWLVVFLSLLLCGSIAIILGFSVDPKLAMAVSLSLLALLYLFFVVVYFGGRREGDNWTWAWLLSTRLARHIGYLELLLKLMFVNPPELPEQSTRALPVRFLFTDYNRLSSVGGETSMAEMIATLSDACEREFGFLATRLFRVFKTEETQGKRKWKKTCCVPSFILFTVVLACLVTGMALLAVFKVDGENRTVNAVLIAIGSVVGLALLLNCRTWWQVTDSVLNSQRKRLHSAANRMHKLKSEGFMKVLKHEVELMARMAKTIDGFTQHQTRLAVVIDGLDSCEQDKVLQMLDTVRVLFSKGPFISIFASDPHIIIKAINQNLNSVLRDSNINGHDYMRNIVHLPVFLNSRGLSSARKMCTATPTNGDVTTADAGWHEELDRKLSQHSLGELTKFGSKTTLNRRETYRRRQVQRSVTRQMSFDLTKLMVTEDWFSDISPQTMRRLLNIVSVTGRLLRANQISFNWDRLASWINLTEQWPYRTSWLILYLEETDGVPDHATLKTIYERVSKNIPTTKDVEPLLEIDGDVRSFEVFLSSRTPVLTARDIRTFLPCTVNLDPKLREIIADVRAAREQMNMGGVTYPPLPLQEAQPRPTSVYSQVSSTCSPSASFTGPFNPPAGGVVSPPPHSSYYSGMASTQHPFYNRGSASVASATPPVLLSSMTTEAVCERVRHMEGIDQSMIGQYTATIRKANVNGRVLSQCNIDELKKEMNMNFGDWQLFRATVLDMRHIESQVLHEETASEQGSVIGGHIEPVRRVMAPPHAGAPNTDASPMYSFNLSFEELSTVGLDDPQRHGNMPWMVTIEHVICDVRCEGSDAEECCFLSVFRVALTEPPA</sequence>
<feature type="transmembrane region" description="Helical" evidence="2">
    <location>
        <begin position="486"/>
        <end position="507"/>
    </location>
</feature>
<keyword evidence="2" id="KW-0472">Membrane</keyword>
<feature type="repeat" description="ANK" evidence="1">
    <location>
        <begin position="37"/>
        <end position="69"/>
    </location>
</feature>
<evidence type="ECO:0000313" key="6">
    <source>
        <dbReference type="Proteomes" id="UP000265160"/>
    </source>
</evidence>
<dbReference type="PANTHER" id="PTHR24116">
    <property type="entry name" value="KINASE D-INTERACTING SUBSTRATE OF 220 KDA"/>
    <property type="match status" value="1"/>
</dbReference>
<dbReference type="Ensembl" id="ENSMZET00005020188.1">
    <property type="protein sequence ID" value="ENSMZEP00005019559.1"/>
    <property type="gene ID" value="ENSMZEG00005014597.1"/>
</dbReference>